<sequence length="142" mass="15242">MKSGAGFTLIEILLTVAVMGIMSGIAVFSFFNFQTKQQLRDGVVQFAGELNNLRAQARKTSSNWTITWVGGASNYQVTNNSVTTVRNLATGVKFDGSGSKTLNFQAPYGLLDQTNLAITLKGRNNATQGIYLIGMGGKVVIK</sequence>
<keyword evidence="4" id="KW-0998">Cell outer membrane</keyword>
<keyword evidence="5" id="KW-0812">Transmembrane</keyword>
<dbReference type="PROSITE" id="PS00409">
    <property type="entry name" value="PROKAR_NTER_METHYL"/>
    <property type="match status" value="1"/>
</dbReference>
<evidence type="ECO:0000313" key="6">
    <source>
        <dbReference type="EMBL" id="GGJ53972.1"/>
    </source>
</evidence>
<dbReference type="Gene3D" id="3.30.700.10">
    <property type="entry name" value="Glycoprotein, Type 4 Pilin"/>
    <property type="match status" value="1"/>
</dbReference>
<dbReference type="Pfam" id="PF07963">
    <property type="entry name" value="N_methyl"/>
    <property type="match status" value="1"/>
</dbReference>
<keyword evidence="3" id="KW-0574">Periplasm</keyword>
<comment type="caution">
    <text evidence="6">The sequence shown here is derived from an EMBL/GenBank/DDBJ whole genome shotgun (WGS) entry which is preliminary data.</text>
</comment>
<dbReference type="NCBIfam" id="TIGR02532">
    <property type="entry name" value="IV_pilin_GFxxxE"/>
    <property type="match status" value="1"/>
</dbReference>
<dbReference type="RefSeq" id="WP_189007367.1">
    <property type="nucleotide sequence ID" value="NZ_BMOD01000028.1"/>
</dbReference>
<accession>A0ABQ2DDM6</accession>
<evidence type="ECO:0000256" key="5">
    <source>
        <dbReference type="SAM" id="Phobius"/>
    </source>
</evidence>
<evidence type="ECO:0000313" key="7">
    <source>
        <dbReference type="Proteomes" id="UP000632222"/>
    </source>
</evidence>
<gene>
    <name evidence="6" type="ORF">GCM10008938_45030</name>
</gene>
<keyword evidence="7" id="KW-1185">Reference proteome</keyword>
<evidence type="ECO:0000256" key="4">
    <source>
        <dbReference type="ARBA" id="ARBA00023237"/>
    </source>
</evidence>
<evidence type="ECO:0000256" key="2">
    <source>
        <dbReference type="ARBA" id="ARBA00004418"/>
    </source>
</evidence>
<comment type="subcellular location">
    <subcellularLocation>
        <location evidence="1">Cell outer membrane</location>
        <topology evidence="1">Single-pass membrane protein</topology>
    </subcellularLocation>
    <subcellularLocation>
        <location evidence="2">Periplasm</location>
    </subcellularLocation>
</comment>
<evidence type="ECO:0008006" key="8">
    <source>
        <dbReference type="Google" id="ProtNLM"/>
    </source>
</evidence>
<name>A0ABQ2DDM6_9DEIO</name>
<protein>
    <recommendedName>
        <fullName evidence="8">Prepilin-type N-terminal cleavage/methylation domain-containing protein</fullName>
    </recommendedName>
</protein>
<dbReference type="EMBL" id="BMOD01000028">
    <property type="protein sequence ID" value="GGJ53972.1"/>
    <property type="molecule type" value="Genomic_DNA"/>
</dbReference>
<dbReference type="InterPro" id="IPR012902">
    <property type="entry name" value="N_methyl_site"/>
</dbReference>
<feature type="transmembrane region" description="Helical" evidence="5">
    <location>
        <begin position="12"/>
        <end position="31"/>
    </location>
</feature>
<dbReference type="Proteomes" id="UP000632222">
    <property type="component" value="Unassembled WGS sequence"/>
</dbReference>
<keyword evidence="5" id="KW-0472">Membrane</keyword>
<dbReference type="SUPFAM" id="SSF54523">
    <property type="entry name" value="Pili subunits"/>
    <property type="match status" value="1"/>
</dbReference>
<reference evidence="7" key="1">
    <citation type="journal article" date="2019" name="Int. J. Syst. Evol. Microbiol.">
        <title>The Global Catalogue of Microorganisms (GCM) 10K type strain sequencing project: providing services to taxonomists for standard genome sequencing and annotation.</title>
        <authorList>
            <consortium name="The Broad Institute Genomics Platform"/>
            <consortium name="The Broad Institute Genome Sequencing Center for Infectious Disease"/>
            <person name="Wu L."/>
            <person name="Ma J."/>
        </authorList>
    </citation>
    <scope>NUCLEOTIDE SEQUENCE [LARGE SCALE GENOMIC DNA]</scope>
    <source>
        <strain evidence="7">JCM 14370</strain>
    </source>
</reference>
<dbReference type="InterPro" id="IPR045584">
    <property type="entry name" value="Pilin-like"/>
</dbReference>
<organism evidence="6 7">
    <name type="scientific">Deinococcus roseus</name>
    <dbReference type="NCBI Taxonomy" id="392414"/>
    <lineage>
        <taxon>Bacteria</taxon>
        <taxon>Thermotogati</taxon>
        <taxon>Deinococcota</taxon>
        <taxon>Deinococci</taxon>
        <taxon>Deinococcales</taxon>
        <taxon>Deinococcaceae</taxon>
        <taxon>Deinococcus</taxon>
    </lineage>
</organism>
<evidence type="ECO:0000256" key="3">
    <source>
        <dbReference type="ARBA" id="ARBA00022764"/>
    </source>
</evidence>
<keyword evidence="5" id="KW-1133">Transmembrane helix</keyword>
<evidence type="ECO:0000256" key="1">
    <source>
        <dbReference type="ARBA" id="ARBA00004203"/>
    </source>
</evidence>
<proteinExistence type="predicted"/>